<dbReference type="EMBL" id="VYTZ01000001">
    <property type="protein sequence ID" value="KAA9381650.1"/>
    <property type="molecule type" value="Genomic_DNA"/>
</dbReference>
<dbReference type="RefSeq" id="WP_150930521.1">
    <property type="nucleotide sequence ID" value="NZ_VYTZ01000001.1"/>
</dbReference>
<proteinExistence type="predicted"/>
<sequence>MATSKQPVTIPTEVSVDDFLAALPDERRRADAERLRTILREVTGEPAVMWGPSIVGFGSYHYTYESGRTGDSPLAAFSPRRQQLVVYLAGGFEERHASVLARLGPHKTGKGCLYLKRLDEVDESALRELIDHTVRARKGVD</sequence>
<dbReference type="Proteomes" id="UP000327011">
    <property type="component" value="Unassembled WGS sequence"/>
</dbReference>
<dbReference type="InterPro" id="IPR014922">
    <property type="entry name" value="YdhG-like"/>
</dbReference>
<comment type="caution">
    <text evidence="2">The sequence shown here is derived from an EMBL/GenBank/DDBJ whole genome shotgun (WGS) entry which is preliminary data.</text>
</comment>
<keyword evidence="3" id="KW-1185">Reference proteome</keyword>
<reference evidence="2 3" key="1">
    <citation type="submission" date="2019-09" db="EMBL/GenBank/DDBJ databases">
        <title>Screening of Novel Bioactive Compounds from Soil-Associated.</title>
        <authorList>
            <person name="Gong X."/>
        </authorList>
    </citation>
    <scope>NUCLEOTIDE SEQUENCE [LARGE SCALE GENOMIC DNA]</scope>
    <source>
        <strain evidence="2 3">Gxj-6</strain>
    </source>
</reference>
<dbReference type="Gene3D" id="3.90.1150.200">
    <property type="match status" value="1"/>
</dbReference>
<organism evidence="2 3">
    <name type="scientific">Microbispora cellulosiformans</name>
    <dbReference type="NCBI Taxonomy" id="2614688"/>
    <lineage>
        <taxon>Bacteria</taxon>
        <taxon>Bacillati</taxon>
        <taxon>Actinomycetota</taxon>
        <taxon>Actinomycetes</taxon>
        <taxon>Streptosporangiales</taxon>
        <taxon>Streptosporangiaceae</taxon>
        <taxon>Microbispora</taxon>
    </lineage>
</organism>
<gene>
    <name evidence="2" type="ORF">F5972_02155</name>
</gene>
<feature type="domain" description="YdhG-like" evidence="1">
    <location>
        <begin position="28"/>
        <end position="133"/>
    </location>
</feature>
<dbReference type="AlphaFoldDB" id="A0A5J5K9I1"/>
<dbReference type="SUPFAM" id="SSF159888">
    <property type="entry name" value="YdhG-like"/>
    <property type="match status" value="1"/>
</dbReference>
<evidence type="ECO:0000313" key="3">
    <source>
        <dbReference type="Proteomes" id="UP000327011"/>
    </source>
</evidence>
<name>A0A5J5K9I1_9ACTN</name>
<protein>
    <submittedName>
        <fullName evidence="2">DUF1801 domain-containing protein</fullName>
    </submittedName>
</protein>
<dbReference type="Pfam" id="PF08818">
    <property type="entry name" value="DUF1801"/>
    <property type="match status" value="1"/>
</dbReference>
<evidence type="ECO:0000313" key="2">
    <source>
        <dbReference type="EMBL" id="KAA9381650.1"/>
    </source>
</evidence>
<evidence type="ECO:0000259" key="1">
    <source>
        <dbReference type="Pfam" id="PF08818"/>
    </source>
</evidence>
<accession>A0A5J5K9I1</accession>